<reference evidence="2" key="1">
    <citation type="submission" date="2022-04" db="EMBL/GenBank/DDBJ databases">
        <title>A functionally conserved STORR gene fusion in Papaver species that diverged 16.8 million years ago.</title>
        <authorList>
            <person name="Catania T."/>
        </authorList>
    </citation>
    <scope>NUCLEOTIDE SEQUENCE</scope>
    <source>
        <strain evidence="2">S-188037</strain>
    </source>
</reference>
<gene>
    <name evidence="2" type="ORF">MKW98_031723</name>
</gene>
<proteinExistence type="predicted"/>
<organism evidence="2 3">
    <name type="scientific">Papaver atlanticum</name>
    <dbReference type="NCBI Taxonomy" id="357466"/>
    <lineage>
        <taxon>Eukaryota</taxon>
        <taxon>Viridiplantae</taxon>
        <taxon>Streptophyta</taxon>
        <taxon>Embryophyta</taxon>
        <taxon>Tracheophyta</taxon>
        <taxon>Spermatophyta</taxon>
        <taxon>Magnoliopsida</taxon>
        <taxon>Ranunculales</taxon>
        <taxon>Papaveraceae</taxon>
        <taxon>Papaveroideae</taxon>
        <taxon>Papaver</taxon>
    </lineage>
</organism>
<feature type="compositionally biased region" description="Polar residues" evidence="1">
    <location>
        <begin position="22"/>
        <end position="33"/>
    </location>
</feature>
<evidence type="ECO:0000256" key="1">
    <source>
        <dbReference type="SAM" id="MobiDB-lite"/>
    </source>
</evidence>
<keyword evidence="3" id="KW-1185">Reference proteome</keyword>
<feature type="compositionally biased region" description="Basic residues" evidence="1">
    <location>
        <begin position="64"/>
        <end position="74"/>
    </location>
</feature>
<protein>
    <submittedName>
        <fullName evidence="2">Uncharacterized protein</fullName>
    </submittedName>
</protein>
<dbReference type="EMBL" id="JAJJMB010014022">
    <property type="protein sequence ID" value="KAI3864131.1"/>
    <property type="molecule type" value="Genomic_DNA"/>
</dbReference>
<comment type="caution">
    <text evidence="2">The sequence shown here is derived from an EMBL/GenBank/DDBJ whole genome shotgun (WGS) entry which is preliminary data.</text>
</comment>
<evidence type="ECO:0000313" key="2">
    <source>
        <dbReference type="EMBL" id="KAI3864131.1"/>
    </source>
</evidence>
<feature type="region of interest" description="Disordered" evidence="1">
    <location>
        <begin position="1"/>
        <end position="74"/>
    </location>
</feature>
<dbReference type="AlphaFoldDB" id="A0AAD4S6A7"/>
<accession>A0AAD4S6A7</accession>
<sequence>MLCPNHPLSDPDEHDANPKTLLPSTCLLQNQPLSEPDEHDADPKTKKGKKKKLSNTKSGELKSRRSSKRLKTEA</sequence>
<evidence type="ECO:0000313" key="3">
    <source>
        <dbReference type="Proteomes" id="UP001202328"/>
    </source>
</evidence>
<name>A0AAD4S6A7_9MAGN</name>
<dbReference type="Proteomes" id="UP001202328">
    <property type="component" value="Unassembled WGS sequence"/>
</dbReference>